<evidence type="ECO:0000313" key="1">
    <source>
        <dbReference type="EMBL" id="DAA03758.1"/>
    </source>
</evidence>
<dbReference type="EMBL" id="BK003559">
    <property type="protein sequence ID" value="DAA03758.1"/>
    <property type="molecule type" value="Genomic_DNA"/>
</dbReference>
<gene>
    <name evidence="1" type="ORF">HDC03218</name>
</gene>
<dbReference type="AlphaFoldDB" id="Q6IH57"/>
<reference evidence="1" key="1">
    <citation type="journal article" date="2003" name="Genome Biol.">
        <title>An integrated gene annotation and transcriptional profiling approach towards the full gene content of the Drosophila genome.</title>
        <authorList>
            <person name="Hild M."/>
            <person name="Beckmann B."/>
            <person name="Haas S.A."/>
            <person name="Koch B."/>
            <person name="Solovyev V."/>
            <person name="Busold C."/>
            <person name="Fellenberg K."/>
            <person name="Boutros M."/>
            <person name="Vingron M."/>
            <person name="Sauer F."/>
            <person name="Hoheisel J.D."/>
            <person name="Paro R."/>
        </authorList>
    </citation>
    <scope>NUCLEOTIDE SEQUENCE</scope>
</reference>
<sequence>MKSCTGKSYPEIRKLLQNRNGANTCVVIPFRRWHYCDSSFVTSPDLTEWEREWRASSAVGWAGIYSEPSADV</sequence>
<organism evidence="1">
    <name type="scientific">Drosophila melanogaster</name>
    <name type="common">Fruit fly</name>
    <dbReference type="NCBI Taxonomy" id="7227"/>
    <lineage>
        <taxon>Eukaryota</taxon>
        <taxon>Metazoa</taxon>
        <taxon>Ecdysozoa</taxon>
        <taxon>Arthropoda</taxon>
        <taxon>Hexapoda</taxon>
        <taxon>Insecta</taxon>
        <taxon>Pterygota</taxon>
        <taxon>Neoptera</taxon>
        <taxon>Endopterygota</taxon>
        <taxon>Diptera</taxon>
        <taxon>Brachycera</taxon>
        <taxon>Muscomorpha</taxon>
        <taxon>Ephydroidea</taxon>
        <taxon>Drosophilidae</taxon>
        <taxon>Drosophila</taxon>
        <taxon>Sophophora</taxon>
    </lineage>
</organism>
<proteinExistence type="predicted"/>
<accession>Q6IH57</accession>
<protein>
    <submittedName>
        <fullName evidence="1">HDC03218</fullName>
    </submittedName>
</protein>
<name>Q6IH57_DROME</name>